<protein>
    <submittedName>
        <fullName evidence="3">Acyltransferase</fullName>
    </submittedName>
</protein>
<evidence type="ECO:0000313" key="3">
    <source>
        <dbReference type="EMBL" id="REI39729.1"/>
    </source>
</evidence>
<dbReference type="InterPro" id="IPR001451">
    <property type="entry name" value="Hexapep"/>
</dbReference>
<dbReference type="Gene3D" id="2.160.10.10">
    <property type="entry name" value="Hexapeptide repeat proteins"/>
    <property type="match status" value="1"/>
</dbReference>
<gene>
    <name evidence="3" type="ORF">DYH56_13635</name>
</gene>
<keyword evidence="1" id="KW-0808">Transferase</keyword>
<dbReference type="PANTHER" id="PTHR23416">
    <property type="entry name" value="SIALIC ACID SYNTHASE-RELATED"/>
    <property type="match status" value="1"/>
</dbReference>
<evidence type="ECO:0000256" key="2">
    <source>
        <dbReference type="ARBA" id="ARBA00022737"/>
    </source>
</evidence>
<dbReference type="SUPFAM" id="SSF51161">
    <property type="entry name" value="Trimeric LpxA-like enzymes"/>
    <property type="match status" value="1"/>
</dbReference>
<dbReference type="CDD" id="cd04647">
    <property type="entry name" value="LbH_MAT_like"/>
    <property type="match status" value="1"/>
</dbReference>
<keyword evidence="4" id="KW-1185">Reference proteome</keyword>
<sequence>MNIYRLRKIFLFIPDTIQRKLNPLKFAKRKGVNIKGNVKLYGRQNWGTEPWMITLGNNVYITNNVSFLTHDGGTLILRQYVPDLELSSPIAVGDDVYIGINSVILPGVSIGNNVIVAAGSVVTRDIPDNSVYGGVPAKFIKTVDEYFEKAKKNSLHLGHLSAIEKEKELKKLFSNQL</sequence>
<dbReference type="Pfam" id="PF00132">
    <property type="entry name" value="Hexapep"/>
    <property type="match status" value="1"/>
</dbReference>
<reference evidence="3 4" key="1">
    <citation type="submission" date="2018-08" db="EMBL/GenBank/DDBJ databases">
        <title>Draft genome sequence of Psychrilyobacter sp. strain SD5 isolated from Black Sea water.</title>
        <authorList>
            <person name="Yadav S."/>
            <person name="Villanueva L."/>
            <person name="Damste J.S.S."/>
        </authorList>
    </citation>
    <scope>NUCLEOTIDE SEQUENCE [LARGE SCALE GENOMIC DNA]</scope>
    <source>
        <strain evidence="3 4">SD5</strain>
    </source>
</reference>
<dbReference type="InterPro" id="IPR011004">
    <property type="entry name" value="Trimer_LpxA-like_sf"/>
</dbReference>
<evidence type="ECO:0000256" key="1">
    <source>
        <dbReference type="ARBA" id="ARBA00022679"/>
    </source>
</evidence>
<dbReference type="EMBL" id="QUAJ01000033">
    <property type="protein sequence ID" value="REI39729.1"/>
    <property type="molecule type" value="Genomic_DNA"/>
</dbReference>
<keyword evidence="3" id="KW-0012">Acyltransferase</keyword>
<organism evidence="3 4">
    <name type="scientific">Psychrilyobacter piezotolerans</name>
    <dbReference type="NCBI Taxonomy" id="2293438"/>
    <lineage>
        <taxon>Bacteria</taxon>
        <taxon>Fusobacteriati</taxon>
        <taxon>Fusobacteriota</taxon>
        <taxon>Fusobacteriia</taxon>
        <taxon>Fusobacteriales</taxon>
        <taxon>Fusobacteriaceae</taxon>
        <taxon>Psychrilyobacter</taxon>
    </lineage>
</organism>
<dbReference type="PROSITE" id="PS00101">
    <property type="entry name" value="HEXAPEP_TRANSFERASES"/>
    <property type="match status" value="1"/>
</dbReference>
<dbReference type="RefSeq" id="WP_114643429.1">
    <property type="nucleotide sequence ID" value="NZ_JAACIO010000001.1"/>
</dbReference>
<dbReference type="InterPro" id="IPR018357">
    <property type="entry name" value="Hexapep_transf_CS"/>
</dbReference>
<evidence type="ECO:0000313" key="4">
    <source>
        <dbReference type="Proteomes" id="UP000263486"/>
    </source>
</evidence>
<name>A0ABX9KDT9_9FUSO</name>
<proteinExistence type="predicted"/>
<dbReference type="GO" id="GO:0016746">
    <property type="term" value="F:acyltransferase activity"/>
    <property type="evidence" value="ECO:0007669"/>
    <property type="project" value="UniProtKB-KW"/>
</dbReference>
<accession>A0ABX9KDT9</accession>
<keyword evidence="2" id="KW-0677">Repeat</keyword>
<comment type="caution">
    <text evidence="3">The sequence shown here is derived from an EMBL/GenBank/DDBJ whole genome shotgun (WGS) entry which is preliminary data.</text>
</comment>
<dbReference type="Proteomes" id="UP000263486">
    <property type="component" value="Unassembled WGS sequence"/>
</dbReference>
<dbReference type="InterPro" id="IPR051159">
    <property type="entry name" value="Hexapeptide_acetyltransf"/>
</dbReference>